<dbReference type="Pfam" id="PF13921">
    <property type="entry name" value="Myb_DNA-bind_6"/>
    <property type="match status" value="1"/>
</dbReference>
<reference evidence="6" key="1">
    <citation type="journal article" date="2019" name="Int. J. Syst. Evol. Microbiol.">
        <title>The Global Catalogue of Microorganisms (GCM) 10K type strain sequencing project: providing services to taxonomists for standard genome sequencing and annotation.</title>
        <authorList>
            <consortium name="The Broad Institute Genomics Platform"/>
            <consortium name="The Broad Institute Genome Sequencing Center for Infectious Disease"/>
            <person name="Wu L."/>
            <person name="Ma J."/>
        </authorList>
    </citation>
    <scope>NUCLEOTIDE SEQUENCE [LARGE SCALE GENOMIC DNA]</scope>
    <source>
        <strain evidence="6">CGMCC 1.16305</strain>
    </source>
</reference>
<evidence type="ECO:0000313" key="5">
    <source>
        <dbReference type="EMBL" id="MFC7392444.1"/>
    </source>
</evidence>
<feature type="region of interest" description="Disordered" evidence="2">
    <location>
        <begin position="76"/>
        <end position="113"/>
    </location>
</feature>
<evidence type="ECO:0000259" key="3">
    <source>
        <dbReference type="PROSITE" id="PS50090"/>
    </source>
</evidence>
<dbReference type="InterPro" id="IPR014243">
    <property type="entry name" value="RsfA-like"/>
</dbReference>
<dbReference type="Proteomes" id="UP001596505">
    <property type="component" value="Unassembled WGS sequence"/>
</dbReference>
<keyword evidence="6" id="KW-1185">Reference proteome</keyword>
<dbReference type="PANTHER" id="PTHR41302:SF2">
    <property type="entry name" value="PRESPORE SPECIFIC TRANSCRIPTIONAL ACTIVATOR RSFA"/>
    <property type="match status" value="1"/>
</dbReference>
<comment type="caution">
    <text evidence="5">The sequence shown here is derived from an EMBL/GenBank/DDBJ whole genome shotgun (WGS) entry which is preliminary data.</text>
</comment>
<gene>
    <name evidence="5" type="ORF">ACFQRG_05555</name>
</gene>
<name>A0ABW2PTJ9_9BACL</name>
<evidence type="ECO:0000313" key="6">
    <source>
        <dbReference type="Proteomes" id="UP001596505"/>
    </source>
</evidence>
<evidence type="ECO:0000259" key="4">
    <source>
        <dbReference type="PROSITE" id="PS51294"/>
    </source>
</evidence>
<proteinExistence type="predicted"/>
<dbReference type="EMBL" id="JBHTCO010000004">
    <property type="protein sequence ID" value="MFC7392444.1"/>
    <property type="molecule type" value="Genomic_DNA"/>
</dbReference>
<accession>A0ABW2PTJ9</accession>
<dbReference type="InterPro" id="IPR001005">
    <property type="entry name" value="SANT/Myb"/>
</dbReference>
<organism evidence="5 6">
    <name type="scientific">Scopulibacillus cellulosilyticus</name>
    <dbReference type="NCBI Taxonomy" id="2665665"/>
    <lineage>
        <taxon>Bacteria</taxon>
        <taxon>Bacillati</taxon>
        <taxon>Bacillota</taxon>
        <taxon>Bacilli</taxon>
        <taxon>Bacillales</taxon>
        <taxon>Sporolactobacillaceae</taxon>
        <taxon>Scopulibacillus</taxon>
    </lineage>
</organism>
<feature type="domain" description="Myb-like" evidence="3">
    <location>
        <begin position="1"/>
        <end position="57"/>
    </location>
</feature>
<feature type="domain" description="HTH myb-type" evidence="4">
    <location>
        <begin position="1"/>
        <end position="61"/>
    </location>
</feature>
<sequence length="214" mass="24702">MSTIRQDAWSHDEDLLLAETVLRHIREGSTQLAAFEEVGQKLSRTSAACGFRWNSLVRKNYESAVALAKKQRKAAQGQRKVQTFKKNNQEEKAEEQYNTPESSPEQNEHQKPEISLETVINYLTVLRERSQETSGLEKEIRHLKETLQSTEEKYHELTNAHKKLKNDYETVKEDYKALLGIMERARKLAATDEGDSGERFFQFNGSQSLEKVNK</sequence>
<evidence type="ECO:0000256" key="1">
    <source>
        <dbReference type="SAM" id="Coils"/>
    </source>
</evidence>
<dbReference type="RefSeq" id="WP_380964562.1">
    <property type="nucleotide sequence ID" value="NZ_JBHTCO010000004.1"/>
</dbReference>
<evidence type="ECO:0000256" key="2">
    <source>
        <dbReference type="SAM" id="MobiDB-lite"/>
    </source>
</evidence>
<dbReference type="PROSITE" id="PS51294">
    <property type="entry name" value="HTH_MYB"/>
    <property type="match status" value="1"/>
</dbReference>
<feature type="coiled-coil region" evidence="1">
    <location>
        <begin position="133"/>
        <end position="174"/>
    </location>
</feature>
<keyword evidence="1" id="KW-0175">Coiled coil</keyword>
<dbReference type="InterPro" id="IPR017930">
    <property type="entry name" value="Myb_dom"/>
</dbReference>
<feature type="region of interest" description="Disordered" evidence="2">
    <location>
        <begin position="191"/>
        <end position="214"/>
    </location>
</feature>
<feature type="compositionally biased region" description="Polar residues" evidence="2">
    <location>
        <begin position="203"/>
        <end position="214"/>
    </location>
</feature>
<protein>
    <submittedName>
        <fullName evidence="5">RsfA family transcriptional regulator</fullName>
    </submittedName>
</protein>
<dbReference type="NCBIfam" id="TIGR02894">
    <property type="entry name" value="DNA_bind_RsfA"/>
    <property type="match status" value="1"/>
</dbReference>
<dbReference type="PANTHER" id="PTHR41302">
    <property type="entry name" value="PRESPORE-SPECIFIC TRANSCRIPTIONAL REGULATOR RSFA-RELATED"/>
    <property type="match status" value="1"/>
</dbReference>
<dbReference type="PROSITE" id="PS50090">
    <property type="entry name" value="MYB_LIKE"/>
    <property type="match status" value="1"/>
</dbReference>